<comment type="caution">
    <text evidence="2">The sequence shown here is derived from an EMBL/GenBank/DDBJ whole genome shotgun (WGS) entry which is preliminary data.</text>
</comment>
<dbReference type="RefSeq" id="WP_238710899.1">
    <property type="nucleotide sequence ID" value="NZ_JAAGNX010000003.1"/>
</dbReference>
<protein>
    <submittedName>
        <fullName evidence="2">Uncharacterized protein</fullName>
    </submittedName>
</protein>
<keyword evidence="3" id="KW-1185">Reference proteome</keyword>
<organism evidence="2 3">
    <name type="scientific">Oceanipulchritudo coccoides</name>
    <dbReference type="NCBI Taxonomy" id="2706888"/>
    <lineage>
        <taxon>Bacteria</taxon>
        <taxon>Pseudomonadati</taxon>
        <taxon>Verrucomicrobiota</taxon>
        <taxon>Opitutia</taxon>
        <taxon>Puniceicoccales</taxon>
        <taxon>Oceanipulchritudinaceae</taxon>
        <taxon>Oceanipulchritudo</taxon>
    </lineage>
</organism>
<evidence type="ECO:0000313" key="3">
    <source>
        <dbReference type="Proteomes" id="UP000478417"/>
    </source>
</evidence>
<dbReference type="SUPFAM" id="SSF47598">
    <property type="entry name" value="Ribbon-helix-helix"/>
    <property type="match status" value="1"/>
</dbReference>
<dbReference type="AlphaFoldDB" id="A0A6B2M4R7"/>
<sequence length="109" mass="12223">MKKSASYQSVAAAKMKSGHGDSITSLDGTRTISWEEFEKLFDAGSDEIDAFIDWNKTTSHGGRRPGSGRKPTGRKSYQIRMKPEIHRRLKRQAKKRGMTIAEVLESLVP</sequence>
<dbReference type="InterPro" id="IPR010985">
    <property type="entry name" value="Ribbon_hlx_hlx"/>
</dbReference>
<reference evidence="2 3" key="1">
    <citation type="submission" date="2020-02" db="EMBL/GenBank/DDBJ databases">
        <title>Albibacoteraceae fam. nov., the first described family within the subdivision 4 Verrucomicrobia.</title>
        <authorList>
            <person name="Xi F."/>
        </authorList>
    </citation>
    <scope>NUCLEOTIDE SEQUENCE [LARGE SCALE GENOMIC DNA]</scope>
    <source>
        <strain evidence="2 3">CK1056</strain>
    </source>
</reference>
<dbReference type="Proteomes" id="UP000478417">
    <property type="component" value="Unassembled WGS sequence"/>
</dbReference>
<feature type="region of interest" description="Disordered" evidence="1">
    <location>
        <begin position="1"/>
        <end position="25"/>
    </location>
</feature>
<evidence type="ECO:0000256" key="1">
    <source>
        <dbReference type="SAM" id="MobiDB-lite"/>
    </source>
</evidence>
<evidence type="ECO:0000313" key="2">
    <source>
        <dbReference type="EMBL" id="NDV63229.1"/>
    </source>
</evidence>
<feature type="region of interest" description="Disordered" evidence="1">
    <location>
        <begin position="54"/>
        <end position="75"/>
    </location>
</feature>
<proteinExistence type="predicted"/>
<dbReference type="EMBL" id="JAAGNX010000003">
    <property type="protein sequence ID" value="NDV63229.1"/>
    <property type="molecule type" value="Genomic_DNA"/>
</dbReference>
<dbReference type="GO" id="GO:0006355">
    <property type="term" value="P:regulation of DNA-templated transcription"/>
    <property type="evidence" value="ECO:0007669"/>
    <property type="project" value="InterPro"/>
</dbReference>
<gene>
    <name evidence="2" type="ORF">G0Q06_12255</name>
</gene>
<accession>A0A6B2M4R7</accession>
<feature type="compositionally biased region" description="Basic residues" evidence="1">
    <location>
        <begin position="61"/>
        <end position="73"/>
    </location>
</feature>
<name>A0A6B2M4R7_9BACT</name>